<keyword evidence="12 16" id="KW-0472">Membrane</keyword>
<feature type="compositionally biased region" description="Polar residues" evidence="15">
    <location>
        <begin position="1"/>
        <end position="10"/>
    </location>
</feature>
<dbReference type="InterPro" id="IPR045175">
    <property type="entry name" value="M28_fam"/>
</dbReference>
<feature type="transmembrane region" description="Helical" evidence="16">
    <location>
        <begin position="596"/>
        <end position="618"/>
    </location>
</feature>
<reference evidence="20" key="2">
    <citation type="submission" date="2020-05" db="UniProtKB">
        <authorList>
            <consortium name="EnsemblMetazoa"/>
        </authorList>
    </citation>
    <scope>IDENTIFICATION</scope>
    <source>
        <strain evidence="20">LVP_AGWG</strain>
    </source>
</reference>
<evidence type="ECO:0000256" key="10">
    <source>
        <dbReference type="ARBA" id="ARBA00022989"/>
    </source>
</evidence>
<dbReference type="GO" id="GO:0046872">
    <property type="term" value="F:metal ion binding"/>
    <property type="evidence" value="ECO:0007669"/>
    <property type="project" value="UniProtKB-KW"/>
</dbReference>
<evidence type="ECO:0000256" key="5">
    <source>
        <dbReference type="ARBA" id="ARBA00022692"/>
    </source>
</evidence>
<feature type="transmembrane region" description="Helical" evidence="16">
    <location>
        <begin position="528"/>
        <end position="548"/>
    </location>
</feature>
<feature type="region of interest" description="Disordered" evidence="15">
    <location>
        <begin position="1"/>
        <end position="24"/>
    </location>
</feature>
<keyword evidence="10 16" id="KW-1133">Transmembrane helix</keyword>
<dbReference type="GO" id="GO:0005789">
    <property type="term" value="C:endoplasmic reticulum membrane"/>
    <property type="evidence" value="ECO:0007669"/>
    <property type="project" value="UniProtKB-SubCell"/>
</dbReference>
<dbReference type="InterPro" id="IPR007484">
    <property type="entry name" value="Peptidase_M28"/>
</dbReference>
<keyword evidence="11" id="KW-0482">Metalloprotease</keyword>
<keyword evidence="9" id="KW-0862">Zinc</keyword>
<evidence type="ECO:0000256" key="1">
    <source>
        <dbReference type="ARBA" id="ARBA00001947"/>
    </source>
</evidence>
<dbReference type="Pfam" id="PF22248">
    <property type="entry name" value="ERMP1_C"/>
    <property type="match status" value="1"/>
</dbReference>
<feature type="transmembrane region" description="Helical" evidence="16">
    <location>
        <begin position="464"/>
        <end position="490"/>
    </location>
</feature>
<evidence type="ECO:0000259" key="19">
    <source>
        <dbReference type="Pfam" id="PF22249"/>
    </source>
</evidence>
<evidence type="ECO:0000256" key="9">
    <source>
        <dbReference type="ARBA" id="ARBA00022833"/>
    </source>
</evidence>
<evidence type="ECO:0000256" key="4">
    <source>
        <dbReference type="ARBA" id="ARBA00022670"/>
    </source>
</evidence>
<dbReference type="Gene3D" id="3.40.630.10">
    <property type="entry name" value="Zn peptidases"/>
    <property type="match status" value="1"/>
</dbReference>
<feature type="transmembrane region" description="Helical" evidence="16">
    <location>
        <begin position="502"/>
        <end position="522"/>
    </location>
</feature>
<dbReference type="CDD" id="cd03875">
    <property type="entry name" value="M28_Fxna_like"/>
    <property type="match status" value="1"/>
</dbReference>
<evidence type="ECO:0000256" key="12">
    <source>
        <dbReference type="ARBA" id="ARBA00023136"/>
    </source>
</evidence>
<dbReference type="GO" id="GO:0008235">
    <property type="term" value="F:metalloexopeptidase activity"/>
    <property type="evidence" value="ECO:0007669"/>
    <property type="project" value="InterPro"/>
</dbReference>
<dbReference type="GO" id="GO:0006508">
    <property type="term" value="P:proteolysis"/>
    <property type="evidence" value="ECO:0007669"/>
    <property type="project" value="UniProtKB-KW"/>
</dbReference>
<evidence type="ECO:0000256" key="8">
    <source>
        <dbReference type="ARBA" id="ARBA00022824"/>
    </source>
</evidence>
<dbReference type="InterPro" id="IPR048024">
    <property type="entry name" value="Fxna-like_M28_dom"/>
</dbReference>
<evidence type="ECO:0000256" key="15">
    <source>
        <dbReference type="SAM" id="MobiDB-lite"/>
    </source>
</evidence>
<dbReference type="AlphaFoldDB" id="A0A6I8TL80"/>
<keyword evidence="4" id="KW-0645">Protease</keyword>
<dbReference type="PANTHER" id="PTHR12147:SF22">
    <property type="entry name" value="ENDOPLASMIC RETICULUM METALLOPEPTIDASE 1"/>
    <property type="match status" value="1"/>
</dbReference>
<comment type="cofactor">
    <cofactor evidence="1">
        <name>Zn(2+)</name>
        <dbReference type="ChEBI" id="CHEBI:29105"/>
    </cofactor>
</comment>
<keyword evidence="5 16" id="KW-0812">Transmembrane</keyword>
<comment type="similarity">
    <text evidence="3">Belongs to the peptidase M28 family.</text>
</comment>
<dbReference type="OrthoDB" id="76293at2759"/>
<evidence type="ECO:0000256" key="2">
    <source>
        <dbReference type="ARBA" id="ARBA00004477"/>
    </source>
</evidence>
<reference evidence="20 21" key="1">
    <citation type="submission" date="2017-06" db="EMBL/GenBank/DDBJ databases">
        <title>Aedes aegypti genome working group (AGWG) sequencing and assembly.</title>
        <authorList>
            <consortium name="Aedes aegypti Genome Working Group (AGWG)"/>
            <person name="Matthews B.J."/>
        </authorList>
    </citation>
    <scope>NUCLEOTIDE SEQUENCE [LARGE SCALE GENOMIC DNA]</scope>
    <source>
        <strain evidence="20 21">LVP_AGWG</strain>
    </source>
</reference>
<protein>
    <recommendedName>
        <fullName evidence="14">FXNA-like protease</fullName>
    </recommendedName>
</protein>
<sequence>MISVFTTSRSVHGKSLNGKHPPRGKMKISRSHTIPLFWSILFPAVGIGIYFLVYWNWSNLPEGIRIADEPTDRPVFVAERAHEYLRTLTSQGPRVVGSNANEVFAINFLVETINKIIQEAHSSNQVSVEVQEASGSYFLDYKDYPITSYYRGVQNVVVTLRKKDARQFSGRYLLLNAHFDSAVTSPGAGDDGTMTVVLLEVLRQMAQHNLGLHHGVIFLLNGCEENTMQGAHGFVTGHPLAANVSAFINLDVAANGGREIMFQSAPDFPFLMENYERFVKRPYANALAEEVFQLGLVPSFTDYETLSNVGKWPGMDIALASYGYLYHTAYDAFKTISPDTLQHIGDNLLPLVMGLARTKELFNIEQFRGSPATFFDFMHLFKVYYSETITYVVNLLVAFVGLGLIAGTIVMMIRMEGAKLTKILLESGITLIIQTLSIVVGAGVCVAIAAIADAANRSMSWFSTTWLLFGLYFIPFIACLTLGPWLYLRFRKLEFLHNQGRILLFLHAQCFIYIALLVTLTVGRVRSAYLLLFPVIFHSLSTIVNMIIKFKLHIWVYIQLIGQIIPVFYFCSLTVTVFAVFIPMTGRGDASTNPDLMMALFSVLMTLLLVGLSVPLMVLLRKVRYFYILLGALFVATVILMITPVGFPFRDGTSPQRYYIFHQHRNFYHQNGSIRRSHDNYFLYPQDRHTPRYLFNEVSIWRDRAQPIMAECEEELYCGFPLYINRYHRQRENSYWMTSLSQPVFPDPVNLRLLEKQDLSAKVRRFRFTIEGPTLMGFYVSPLPGHRLKAWTFSEEIPPSGTPWNGQSVHYVNYVQAKSRSPHEFYFDIEAPSTLTDEPVVMLSIHANYMYHEQYRTEEFQNLLKQMPSYAHTVAYPNYLENREF</sequence>
<evidence type="ECO:0000259" key="17">
    <source>
        <dbReference type="Pfam" id="PF04389"/>
    </source>
</evidence>
<dbReference type="FunFam" id="3.40.630.10:FF:000008">
    <property type="entry name" value="Endoplasmic reticulum metallopeptidase 1"/>
    <property type="match status" value="1"/>
</dbReference>
<feature type="transmembrane region" description="Helical" evidence="16">
    <location>
        <begin position="625"/>
        <end position="647"/>
    </location>
</feature>
<name>A0A6I8TL80_AEDAE</name>
<dbReference type="Proteomes" id="UP000008820">
    <property type="component" value="Chromosome 2"/>
</dbReference>
<evidence type="ECO:0000256" key="7">
    <source>
        <dbReference type="ARBA" id="ARBA00022801"/>
    </source>
</evidence>
<dbReference type="Pfam" id="PF04389">
    <property type="entry name" value="Peptidase_M28"/>
    <property type="match status" value="1"/>
</dbReference>
<organism evidence="20 21">
    <name type="scientific">Aedes aegypti</name>
    <name type="common">Yellowfever mosquito</name>
    <name type="synonym">Culex aegypti</name>
    <dbReference type="NCBI Taxonomy" id="7159"/>
    <lineage>
        <taxon>Eukaryota</taxon>
        <taxon>Metazoa</taxon>
        <taxon>Ecdysozoa</taxon>
        <taxon>Arthropoda</taxon>
        <taxon>Hexapoda</taxon>
        <taxon>Insecta</taxon>
        <taxon>Pterygota</taxon>
        <taxon>Neoptera</taxon>
        <taxon>Endopterygota</taxon>
        <taxon>Diptera</taxon>
        <taxon>Nematocera</taxon>
        <taxon>Culicoidea</taxon>
        <taxon>Culicidae</taxon>
        <taxon>Culicinae</taxon>
        <taxon>Aedini</taxon>
        <taxon>Aedes</taxon>
        <taxon>Stegomyia</taxon>
    </lineage>
</organism>
<evidence type="ECO:0000256" key="14">
    <source>
        <dbReference type="ARBA" id="ARBA00078796"/>
    </source>
</evidence>
<feature type="transmembrane region" description="Helical" evidence="16">
    <location>
        <begin position="391"/>
        <end position="411"/>
    </location>
</feature>
<evidence type="ECO:0000313" key="21">
    <source>
        <dbReference type="Proteomes" id="UP000008820"/>
    </source>
</evidence>
<keyword evidence="6" id="KW-0479">Metal-binding</keyword>
<dbReference type="InterPro" id="IPR053974">
    <property type="entry name" value="ERMP1_1-A_TM"/>
</dbReference>
<evidence type="ECO:0000256" key="16">
    <source>
        <dbReference type="SAM" id="Phobius"/>
    </source>
</evidence>
<keyword evidence="7" id="KW-0378">Hydrolase</keyword>
<accession>A0A6I8TL80</accession>
<evidence type="ECO:0000256" key="6">
    <source>
        <dbReference type="ARBA" id="ARBA00022723"/>
    </source>
</evidence>
<feature type="domain" description="Peptidase M28" evidence="17">
    <location>
        <begin position="155"/>
        <end position="351"/>
    </location>
</feature>
<evidence type="ECO:0000259" key="18">
    <source>
        <dbReference type="Pfam" id="PF22248"/>
    </source>
</evidence>
<evidence type="ECO:0000256" key="3">
    <source>
        <dbReference type="ARBA" id="ARBA00010918"/>
    </source>
</evidence>
<dbReference type="FunCoup" id="A0A6I8TL80">
    <property type="interactions" value="894"/>
</dbReference>
<dbReference type="EnsemblMetazoa" id="AAEL012153-RB">
    <property type="protein sequence ID" value="AAEL012153-PB"/>
    <property type="gene ID" value="AAEL012153"/>
</dbReference>
<keyword evidence="13" id="KW-0325">Glycoprotein</keyword>
<feature type="domain" description="Endoplasmic reticulum metallopeptidase 1-like C-terminal" evidence="18">
    <location>
        <begin position="653"/>
        <end position="880"/>
    </location>
</feature>
<feature type="domain" description="Endoplasmic reticulum metallopeptidase 1/1-A TM" evidence="19">
    <location>
        <begin position="430"/>
        <end position="641"/>
    </location>
</feature>
<dbReference type="InterPro" id="IPR053973">
    <property type="entry name" value="ERMP1-like_C"/>
</dbReference>
<proteinExistence type="inferred from homology"/>
<feature type="transmembrane region" description="Helical" evidence="16">
    <location>
        <begin position="560"/>
        <end position="584"/>
    </location>
</feature>
<keyword evidence="21" id="KW-1185">Reference proteome</keyword>
<dbReference type="SUPFAM" id="SSF53187">
    <property type="entry name" value="Zn-dependent exopeptidases"/>
    <property type="match status" value="1"/>
</dbReference>
<evidence type="ECO:0000313" key="20">
    <source>
        <dbReference type="EnsemblMetazoa" id="AAEL012153-PB"/>
    </source>
</evidence>
<dbReference type="InParanoid" id="A0A6I8TL80"/>
<comment type="subcellular location">
    <subcellularLocation>
        <location evidence="2">Endoplasmic reticulum membrane</location>
        <topology evidence="2">Multi-pass membrane protein</topology>
    </subcellularLocation>
</comment>
<dbReference type="Pfam" id="PF22249">
    <property type="entry name" value="ERMP1-TM"/>
    <property type="match status" value="1"/>
</dbReference>
<gene>
    <name evidence="20" type="primary">5575907</name>
</gene>
<feature type="transmembrane region" description="Helical" evidence="16">
    <location>
        <begin position="423"/>
        <end position="452"/>
    </location>
</feature>
<keyword evidence="8" id="KW-0256">Endoplasmic reticulum</keyword>
<dbReference type="PANTHER" id="PTHR12147">
    <property type="entry name" value="METALLOPEPTIDASE M28 FAMILY MEMBER"/>
    <property type="match status" value="1"/>
</dbReference>
<evidence type="ECO:0000256" key="11">
    <source>
        <dbReference type="ARBA" id="ARBA00023049"/>
    </source>
</evidence>
<evidence type="ECO:0000256" key="13">
    <source>
        <dbReference type="ARBA" id="ARBA00023180"/>
    </source>
</evidence>
<feature type="transmembrane region" description="Helical" evidence="16">
    <location>
        <begin position="36"/>
        <end position="57"/>
    </location>
</feature>